<dbReference type="KEGG" id="sfw:WN53_08720"/>
<protein>
    <submittedName>
        <fullName evidence="1">Isochorismatase family</fullName>
    </submittedName>
</protein>
<dbReference type="InterPro" id="IPR036380">
    <property type="entry name" value="Isochorismatase-like_sf"/>
</dbReference>
<dbReference type="SUPFAM" id="SSF52499">
    <property type="entry name" value="Isochorismatase-like hydrolases"/>
    <property type="match status" value="1"/>
</dbReference>
<dbReference type="InterPro" id="IPR053152">
    <property type="entry name" value="Hydrolase_YcaC-like"/>
</dbReference>
<sequence>MAELKAREDDTLLTPDNHALLLIDHQYLQLLAVRSHPADTVVNNAVLLAKSAKIFKVPTLLTTAFAERQALFQEVQAVYPEQKPIDRTGLNAWDDERVRHWVQNTGKTKLVIAGLWTEVCLNLAVQSTLAAGYDVYIVTDASGGGSEEGHERGVQRMIQSGAKPITAAVYLSELQRDWSREETAADVANLFAELGGGFGQGLRWEWQLLGLKEGTR</sequence>
<organism evidence="1">
    <name type="scientific">Serratia fonticola</name>
    <dbReference type="NCBI Taxonomy" id="47917"/>
    <lineage>
        <taxon>Bacteria</taxon>
        <taxon>Pseudomonadati</taxon>
        <taxon>Pseudomonadota</taxon>
        <taxon>Gammaproteobacteria</taxon>
        <taxon>Enterobacterales</taxon>
        <taxon>Yersiniaceae</taxon>
        <taxon>Serratia</taxon>
    </lineage>
</organism>
<reference evidence="1" key="1">
    <citation type="submission" date="2019-05" db="EMBL/GenBank/DDBJ databases">
        <authorList>
            <consortium name="Pathogen Informatics"/>
        </authorList>
    </citation>
    <scope>NUCLEOTIDE SEQUENCE [LARGE SCALE GENOMIC DNA]</scope>
    <source>
        <strain evidence="1">NCTC12965</strain>
    </source>
</reference>
<gene>
    <name evidence="1" type="primary">ycaC_3</name>
    <name evidence="1" type="ORF">NCTC12965_08230</name>
</gene>
<dbReference type="RefSeq" id="WP_037412023.1">
    <property type="nucleotide sequence ID" value="NZ_CAMISI010000024.1"/>
</dbReference>
<dbReference type="PANTHER" id="PTHR43559:SF3">
    <property type="entry name" value="HYDROLASE YCAC-RELATED"/>
    <property type="match status" value="1"/>
</dbReference>
<dbReference type="AlphaFoldDB" id="A0A0F7H998"/>
<dbReference type="PANTHER" id="PTHR43559">
    <property type="entry name" value="HYDROLASE YCAC-RELATED"/>
    <property type="match status" value="1"/>
</dbReference>
<accession>A0A0F7H998</accession>
<dbReference type="InterPro" id="IPR000868">
    <property type="entry name" value="Isochorismatase-like_dom"/>
</dbReference>
<dbReference type="EMBL" id="CABEEZ010000163">
    <property type="protein sequence ID" value="VTR59737.1"/>
    <property type="molecule type" value="Genomic_DNA"/>
</dbReference>
<proteinExistence type="predicted"/>
<evidence type="ECO:0000313" key="1">
    <source>
        <dbReference type="EMBL" id="VTR59737.1"/>
    </source>
</evidence>
<name>A0A0F7H998_SERFO</name>
<dbReference type="Pfam" id="PF00857">
    <property type="entry name" value="Isochorismatase"/>
    <property type="match status" value="1"/>
</dbReference>
<dbReference type="GeneID" id="30320244"/>
<dbReference type="Gene3D" id="3.40.50.850">
    <property type="entry name" value="Isochorismatase-like"/>
    <property type="match status" value="1"/>
</dbReference>